<accession>A0A1H6BK52</accession>
<dbReference type="EMBL" id="FNUS01000008">
    <property type="protein sequence ID" value="SEG60825.1"/>
    <property type="molecule type" value="Genomic_DNA"/>
</dbReference>
<gene>
    <name evidence="1" type="ORF">SAMN05421847_2932</name>
</gene>
<evidence type="ECO:0000313" key="1">
    <source>
        <dbReference type="EMBL" id="SEG60825.1"/>
    </source>
</evidence>
<sequence>MMPIEIKELRIKVNVSDENTDNNASHKKVEAIKLQQLKAEIVNECVQKVLEKIKEKSER</sequence>
<evidence type="ECO:0000313" key="2">
    <source>
        <dbReference type="Proteomes" id="UP000236738"/>
    </source>
</evidence>
<protein>
    <submittedName>
        <fullName evidence="1">Uncharacterized protein</fullName>
    </submittedName>
</protein>
<dbReference type="InterPro" id="IPR045459">
    <property type="entry name" value="DUF5908"/>
</dbReference>
<reference evidence="2" key="1">
    <citation type="submission" date="2016-10" db="EMBL/GenBank/DDBJ databases">
        <authorList>
            <person name="Varghese N."/>
            <person name="Submissions S."/>
        </authorList>
    </citation>
    <scope>NUCLEOTIDE SEQUENCE [LARGE SCALE GENOMIC DNA]</scope>
    <source>
        <strain evidence="2">DSM 21580</strain>
    </source>
</reference>
<name>A0A1H6BK52_9FLAO</name>
<organism evidence="1 2">
    <name type="scientific">Halpernia humi</name>
    <dbReference type="NCBI Taxonomy" id="493375"/>
    <lineage>
        <taxon>Bacteria</taxon>
        <taxon>Pseudomonadati</taxon>
        <taxon>Bacteroidota</taxon>
        <taxon>Flavobacteriia</taxon>
        <taxon>Flavobacteriales</taxon>
        <taxon>Weeksellaceae</taxon>
        <taxon>Chryseobacterium group</taxon>
        <taxon>Halpernia</taxon>
    </lineage>
</organism>
<dbReference type="Pfam" id="PF19265">
    <property type="entry name" value="DUF5908"/>
    <property type="match status" value="1"/>
</dbReference>
<proteinExistence type="predicted"/>
<keyword evidence="2" id="KW-1185">Reference proteome</keyword>
<dbReference type="AlphaFoldDB" id="A0A1H6BK52"/>
<dbReference type="Proteomes" id="UP000236738">
    <property type="component" value="Unassembled WGS sequence"/>
</dbReference>
<dbReference type="RefSeq" id="WP_103914762.1">
    <property type="nucleotide sequence ID" value="NZ_FNUS01000008.1"/>
</dbReference>
<dbReference type="OrthoDB" id="1274731at2"/>